<reference evidence="2" key="1">
    <citation type="submission" date="2017-08" db="EMBL/GenBank/DDBJ databases">
        <authorList>
            <person name="Polle J.E."/>
            <person name="Barry K."/>
            <person name="Cushman J."/>
            <person name="Schmutz J."/>
            <person name="Tran D."/>
            <person name="Hathwaick L.T."/>
            <person name="Yim W.C."/>
            <person name="Jenkins J."/>
            <person name="Mckie-Krisberg Z.M."/>
            <person name="Prochnik S."/>
            <person name="Lindquist E."/>
            <person name="Dockter R.B."/>
            <person name="Adam C."/>
            <person name="Molina H."/>
            <person name="Bunkerborg J."/>
            <person name="Jin E."/>
            <person name="Buchheim M."/>
            <person name="Magnuson J."/>
        </authorList>
    </citation>
    <scope>NUCLEOTIDE SEQUENCE</scope>
    <source>
        <strain evidence="2">CCAP 19/18</strain>
    </source>
</reference>
<name>A0ABQ7G4Q7_DUNSA</name>
<organism evidence="2 3">
    <name type="scientific">Dunaliella salina</name>
    <name type="common">Green alga</name>
    <name type="synonym">Protococcus salinus</name>
    <dbReference type="NCBI Taxonomy" id="3046"/>
    <lineage>
        <taxon>Eukaryota</taxon>
        <taxon>Viridiplantae</taxon>
        <taxon>Chlorophyta</taxon>
        <taxon>core chlorophytes</taxon>
        <taxon>Chlorophyceae</taxon>
        <taxon>CS clade</taxon>
        <taxon>Chlamydomonadales</taxon>
        <taxon>Dunaliellaceae</taxon>
        <taxon>Dunaliella</taxon>
    </lineage>
</organism>
<feature type="compositionally biased region" description="Low complexity" evidence="1">
    <location>
        <begin position="39"/>
        <end position="50"/>
    </location>
</feature>
<dbReference type="Proteomes" id="UP000815325">
    <property type="component" value="Unassembled WGS sequence"/>
</dbReference>
<feature type="region of interest" description="Disordered" evidence="1">
    <location>
        <begin position="39"/>
        <end position="86"/>
    </location>
</feature>
<evidence type="ECO:0000256" key="1">
    <source>
        <dbReference type="SAM" id="MobiDB-lite"/>
    </source>
</evidence>
<dbReference type="EMBL" id="MU070141">
    <property type="protein sequence ID" value="KAF5829582.1"/>
    <property type="molecule type" value="Genomic_DNA"/>
</dbReference>
<keyword evidence="3" id="KW-1185">Reference proteome</keyword>
<evidence type="ECO:0008006" key="4">
    <source>
        <dbReference type="Google" id="ProtNLM"/>
    </source>
</evidence>
<evidence type="ECO:0000313" key="2">
    <source>
        <dbReference type="EMBL" id="KAF5829582.1"/>
    </source>
</evidence>
<evidence type="ECO:0000313" key="3">
    <source>
        <dbReference type="Proteomes" id="UP000815325"/>
    </source>
</evidence>
<feature type="compositionally biased region" description="Pro residues" evidence="1">
    <location>
        <begin position="66"/>
        <end position="77"/>
    </location>
</feature>
<accession>A0ABQ7G4Q7</accession>
<protein>
    <recommendedName>
        <fullName evidence="4">Encoded protein</fullName>
    </recommendedName>
</protein>
<comment type="caution">
    <text evidence="2">The sequence shown here is derived from an EMBL/GenBank/DDBJ whole genome shotgun (WGS) entry which is preliminary data.</text>
</comment>
<proteinExistence type="predicted"/>
<gene>
    <name evidence="2" type="ORF">DUNSADRAFT_15881</name>
</gene>
<sequence length="217" mass="22347">MPITINHPPEDTSGSHVPSADLSCYLSAHCGFLDNVEMPDPATSPSSASAVTKAGLPPSPGSNTSIPPPSRRSPIAPPSESVAGQQASPIISVPAAPLTSARASFVDAASSSHQRHRQYRLGGGTPGAACAGDPLTEGTVLPNLGTRLQGYKEKEASSQNLGTTPVVAGAARAQEVQGPHHQLHQLHSLPTESCVLSPPHSRRLFSLPEEQEGLVAS</sequence>